<feature type="compositionally biased region" description="Basic and acidic residues" evidence="1">
    <location>
        <begin position="49"/>
        <end position="63"/>
    </location>
</feature>
<keyword evidence="3" id="KW-1185">Reference proteome</keyword>
<evidence type="ECO:0000256" key="1">
    <source>
        <dbReference type="SAM" id="MobiDB-lite"/>
    </source>
</evidence>
<dbReference type="Proteomes" id="UP001158576">
    <property type="component" value="Chromosome 1"/>
</dbReference>
<feature type="region of interest" description="Disordered" evidence="1">
    <location>
        <begin position="49"/>
        <end position="77"/>
    </location>
</feature>
<dbReference type="EMBL" id="OU015566">
    <property type="protein sequence ID" value="CAG5107241.1"/>
    <property type="molecule type" value="Genomic_DNA"/>
</dbReference>
<sequence>MLNYLESWNMPFRTIQYDHDLMNICRSMRPDDTILVDSILKGADLCRRRENQGSRRPEARSFDPFHSGFNPEADPIIPTSEEYPLRGEISPTLPRRSIVESSDSSSDDEKFRHKPWITENILEMIVVRDRLYQKMKTNPCAETSQTYKKVPVKGAPDGVKFLSTVLNKQLGLKSTHLLDKDVLFDSGKMEKLFLDHVLLLWSVKERESWREKVEEYLRDRLKNIPVLKYTDKLGKQADGNWVFSNKAQFYSNGAQIPEDMTQFYHPSSLDESFPRESSQEDHLRNFLLSVRNAHNGSIAPALLFSAFVLKFHEPVFEVLRLSSGAAKAPKFLSSKKAGLLCKSFSNITSIKDGVNVVENEEHIVDFLNSSDGDVFENVLVEIPFSENMTSSANSKEFVKNWVKSPSSKYNCLSQLIKLEKALSADSFDERFRGWLELINKKDKEIKINLAILFATVELLGDIHGDWDKAKVQELASKILGDDFKSPLKRPAHNGFLSTVANKLPRIESVPTVQSHLGAVALANYQPQVSSSFPSSSLASSLLKTTSSSVSFTGEHENLPPIDGLALMQNPLTTENMHKIVNAIIAFFLGQIPPNRDPKDFIRSSYRTRDSTEVYLALRLPILRRLLDAETRKVFRDILDSCGGQRQQTRFGSDSTSAQLIPRDLVSKTNLDRIEVMIRNRAEQRKMLQTTRPLGMPSMVHSGLSLLPENLQMLNDCPPQKQLKLGDILTEENSLSFDAEECSVKIEGVE</sequence>
<organism evidence="2 3">
    <name type="scientific">Oikopleura dioica</name>
    <name type="common">Tunicate</name>
    <dbReference type="NCBI Taxonomy" id="34765"/>
    <lineage>
        <taxon>Eukaryota</taxon>
        <taxon>Metazoa</taxon>
        <taxon>Chordata</taxon>
        <taxon>Tunicata</taxon>
        <taxon>Appendicularia</taxon>
        <taxon>Copelata</taxon>
        <taxon>Oikopleuridae</taxon>
        <taxon>Oikopleura</taxon>
    </lineage>
</organism>
<evidence type="ECO:0000313" key="3">
    <source>
        <dbReference type="Proteomes" id="UP001158576"/>
    </source>
</evidence>
<name>A0ABN7SWZ7_OIKDI</name>
<evidence type="ECO:0000313" key="2">
    <source>
        <dbReference type="EMBL" id="CAG5107241.1"/>
    </source>
</evidence>
<protein>
    <submittedName>
        <fullName evidence="2">Oidioi.mRNA.OKI2018_I69.chr1.g3222.t1.cds</fullName>
    </submittedName>
</protein>
<proteinExistence type="predicted"/>
<accession>A0ABN7SWZ7</accession>
<reference evidence="2 3" key="1">
    <citation type="submission" date="2021-04" db="EMBL/GenBank/DDBJ databases">
        <authorList>
            <person name="Bliznina A."/>
        </authorList>
    </citation>
    <scope>NUCLEOTIDE SEQUENCE [LARGE SCALE GENOMIC DNA]</scope>
</reference>
<gene>
    <name evidence="2" type="ORF">OKIOD_LOCUS11987</name>
</gene>